<feature type="non-terminal residue" evidence="1">
    <location>
        <position position="1"/>
    </location>
</feature>
<accession>A0A7K7DQC4</accession>
<feature type="non-terminal residue" evidence="1">
    <location>
        <position position="68"/>
    </location>
</feature>
<proteinExistence type="predicted"/>
<dbReference type="Proteomes" id="UP000578259">
    <property type="component" value="Unassembled WGS sequence"/>
</dbReference>
<dbReference type="PANTHER" id="PTHR28398:SF1">
    <property type="entry name" value="SYNAPTONEMAL COMPLEX CENTRAL ELEMENT PROTEIN 2"/>
    <property type="match status" value="1"/>
</dbReference>
<evidence type="ECO:0000313" key="2">
    <source>
        <dbReference type="Proteomes" id="UP000578259"/>
    </source>
</evidence>
<comment type="caution">
    <text evidence="1">The sequence shown here is derived from an EMBL/GenBank/DDBJ whole genome shotgun (WGS) entry which is preliminary data.</text>
</comment>
<reference evidence="1 2" key="1">
    <citation type="submission" date="2019-09" db="EMBL/GenBank/DDBJ databases">
        <title>Bird 10,000 Genomes (B10K) Project - Family phase.</title>
        <authorList>
            <person name="Zhang G."/>
        </authorList>
    </citation>
    <scope>NUCLEOTIDE SEQUENCE [LARGE SCALE GENOMIC DNA]</scope>
    <source>
        <strain evidence="1">OUT-0018</strain>
        <tissue evidence="1">Muscle</tissue>
    </source>
</reference>
<name>A0A7K7DQC4_PHEME</name>
<sequence length="68" mass="7964">ESRPPLGQVSELAEQLEERLFHRYGLHNRSIQERLRALGEVLERVEEVQAELRRICCTVEAAYQELCL</sequence>
<dbReference type="EMBL" id="VZSJ01039761">
    <property type="protein sequence ID" value="NWY35271.1"/>
    <property type="molecule type" value="Genomic_DNA"/>
</dbReference>
<dbReference type="GO" id="GO:0007130">
    <property type="term" value="P:synaptonemal complex assembly"/>
    <property type="evidence" value="ECO:0007669"/>
    <property type="project" value="InterPro"/>
</dbReference>
<dbReference type="InterPro" id="IPR034609">
    <property type="entry name" value="Syce2"/>
</dbReference>
<evidence type="ECO:0000313" key="1">
    <source>
        <dbReference type="EMBL" id="NWY35271.1"/>
    </source>
</evidence>
<organism evidence="1 2">
    <name type="scientific">Pheucticus melanocephalus</name>
    <name type="common">Black-headed grosbeak</name>
    <name type="synonym">Guiraca melanocephala</name>
    <dbReference type="NCBI Taxonomy" id="371919"/>
    <lineage>
        <taxon>Eukaryota</taxon>
        <taxon>Metazoa</taxon>
        <taxon>Chordata</taxon>
        <taxon>Craniata</taxon>
        <taxon>Vertebrata</taxon>
        <taxon>Euteleostomi</taxon>
        <taxon>Archelosauria</taxon>
        <taxon>Archosauria</taxon>
        <taxon>Dinosauria</taxon>
        <taxon>Saurischia</taxon>
        <taxon>Theropoda</taxon>
        <taxon>Coelurosauria</taxon>
        <taxon>Aves</taxon>
        <taxon>Neognathae</taxon>
        <taxon>Neoaves</taxon>
        <taxon>Telluraves</taxon>
        <taxon>Australaves</taxon>
        <taxon>Passeriformes</taxon>
        <taxon>Cardinalidae</taxon>
        <taxon>Pheucticus</taxon>
    </lineage>
</organism>
<keyword evidence="2" id="KW-1185">Reference proteome</keyword>
<dbReference type="PANTHER" id="PTHR28398">
    <property type="entry name" value="SYNAPTONEMAL COMPLEX CENTRAL ELEMENT PROTEIN 2"/>
    <property type="match status" value="1"/>
</dbReference>
<dbReference type="AlphaFoldDB" id="A0A7K7DQC4"/>
<gene>
    <name evidence="1" type="primary">Syce2</name>
    <name evidence="1" type="ORF">PHEMEL_R14486</name>
</gene>
<protein>
    <submittedName>
        <fullName evidence="1">SYCE2 protein</fullName>
    </submittedName>
</protein>
<dbReference type="GO" id="GO:0000801">
    <property type="term" value="C:central element"/>
    <property type="evidence" value="ECO:0007669"/>
    <property type="project" value="InterPro"/>
</dbReference>